<keyword evidence="3" id="KW-1185">Reference proteome</keyword>
<dbReference type="VEuPathDB" id="FungiDB:Bcin11g01540"/>
<evidence type="ECO:0000313" key="2">
    <source>
        <dbReference type="EMBL" id="ATZ54828.1"/>
    </source>
</evidence>
<dbReference type="OrthoDB" id="3533921at2759"/>
<accession>A0A384JWC0</accession>
<dbReference type="RefSeq" id="XP_024551645.1">
    <property type="nucleotide sequence ID" value="XM_024695849.1"/>
</dbReference>
<protein>
    <submittedName>
        <fullName evidence="2">Uncharacterized protein</fullName>
    </submittedName>
</protein>
<dbReference type="Proteomes" id="UP000001798">
    <property type="component" value="Chromosome 11"/>
</dbReference>
<reference evidence="2 3" key="3">
    <citation type="journal article" date="2017" name="Mol. Plant Pathol.">
        <title>A gapless genome sequence of the fungus Botrytis cinerea.</title>
        <authorList>
            <person name="Van Kan J.A."/>
            <person name="Stassen J.H."/>
            <person name="Mosbach A."/>
            <person name="Van Der Lee T.A."/>
            <person name="Faino L."/>
            <person name="Farmer A.D."/>
            <person name="Papasotiriou D.G."/>
            <person name="Zhou S."/>
            <person name="Seidl M.F."/>
            <person name="Cottam E."/>
            <person name="Edel D."/>
            <person name="Hahn M."/>
            <person name="Schwartz D.C."/>
            <person name="Dietrich R.A."/>
            <person name="Widdison S."/>
            <person name="Scalliet G."/>
        </authorList>
    </citation>
    <scope>NUCLEOTIDE SEQUENCE [LARGE SCALE GENOMIC DNA]</scope>
    <source>
        <strain evidence="2 3">B05.10</strain>
    </source>
</reference>
<dbReference type="AlphaFoldDB" id="A0A384JWC0"/>
<name>A0A384JWC0_BOTFB</name>
<gene>
    <name evidence="2" type="ORF">BCIN_11g01540</name>
</gene>
<organism evidence="2 3">
    <name type="scientific">Botryotinia fuckeliana (strain B05.10)</name>
    <name type="common">Noble rot fungus</name>
    <name type="synonym">Botrytis cinerea</name>
    <dbReference type="NCBI Taxonomy" id="332648"/>
    <lineage>
        <taxon>Eukaryota</taxon>
        <taxon>Fungi</taxon>
        <taxon>Dikarya</taxon>
        <taxon>Ascomycota</taxon>
        <taxon>Pezizomycotina</taxon>
        <taxon>Leotiomycetes</taxon>
        <taxon>Helotiales</taxon>
        <taxon>Sclerotiniaceae</taxon>
        <taxon>Botrytis</taxon>
    </lineage>
</organism>
<keyword evidence="1" id="KW-0175">Coiled coil</keyword>
<sequence>MNAQQELERAGILGATMAPGNSVTVIHRQQVSPALFNRIKNLEMANVGAKTRRVEQEKKLSSQTSRIQSLESRLWNREQQLDSQAIEIKTLQTEIADLRTFREADMVTIKRHEFLIKHHGDFLKDRVHKQLKYFKESLKSEMIKSNDQERKLDDKLALYQSMLMENQKRELREELALHEANLIQKAKQMILTELLGLETRPDGDIGRKPDLQIVCSSNIHGVYGPIQVTKSIFKTNMIKH</sequence>
<proteinExistence type="predicted"/>
<dbReference type="EMBL" id="CP009815">
    <property type="protein sequence ID" value="ATZ54828.1"/>
    <property type="molecule type" value="Genomic_DNA"/>
</dbReference>
<feature type="coiled-coil region" evidence="1">
    <location>
        <begin position="161"/>
        <end position="188"/>
    </location>
</feature>
<reference evidence="2 3" key="1">
    <citation type="journal article" date="2011" name="PLoS Genet.">
        <title>Genomic analysis of the necrotrophic fungal pathogens Sclerotinia sclerotiorum and Botrytis cinerea.</title>
        <authorList>
            <person name="Amselem J."/>
            <person name="Cuomo C.A."/>
            <person name="van Kan J.A."/>
            <person name="Viaud M."/>
            <person name="Benito E.P."/>
            <person name="Couloux A."/>
            <person name="Coutinho P.M."/>
            <person name="de Vries R.P."/>
            <person name="Dyer P.S."/>
            <person name="Fillinger S."/>
            <person name="Fournier E."/>
            <person name="Gout L."/>
            <person name="Hahn M."/>
            <person name="Kohn L."/>
            <person name="Lapalu N."/>
            <person name="Plummer K.M."/>
            <person name="Pradier J.M."/>
            <person name="Quevillon E."/>
            <person name="Sharon A."/>
            <person name="Simon A."/>
            <person name="ten Have A."/>
            <person name="Tudzynski B."/>
            <person name="Tudzynski P."/>
            <person name="Wincker P."/>
            <person name="Andrew M."/>
            <person name="Anthouard V."/>
            <person name="Beever R.E."/>
            <person name="Beffa R."/>
            <person name="Benoit I."/>
            <person name="Bouzid O."/>
            <person name="Brault B."/>
            <person name="Chen Z."/>
            <person name="Choquer M."/>
            <person name="Collemare J."/>
            <person name="Cotton P."/>
            <person name="Danchin E.G."/>
            <person name="Da Silva C."/>
            <person name="Gautier A."/>
            <person name="Giraud C."/>
            <person name="Giraud T."/>
            <person name="Gonzalez C."/>
            <person name="Grossetete S."/>
            <person name="Guldener U."/>
            <person name="Henrissat B."/>
            <person name="Howlett B.J."/>
            <person name="Kodira C."/>
            <person name="Kretschmer M."/>
            <person name="Lappartient A."/>
            <person name="Leroch M."/>
            <person name="Levis C."/>
            <person name="Mauceli E."/>
            <person name="Neuveglise C."/>
            <person name="Oeser B."/>
            <person name="Pearson M."/>
            <person name="Poulain J."/>
            <person name="Poussereau N."/>
            <person name="Quesneville H."/>
            <person name="Rascle C."/>
            <person name="Schumacher J."/>
            <person name="Segurens B."/>
            <person name="Sexton A."/>
            <person name="Silva E."/>
            <person name="Sirven C."/>
            <person name="Soanes D.M."/>
            <person name="Talbot N.J."/>
            <person name="Templeton M."/>
            <person name="Yandava C."/>
            <person name="Yarden O."/>
            <person name="Zeng Q."/>
            <person name="Rollins J.A."/>
            <person name="Lebrun M.H."/>
            <person name="Dickman M."/>
        </authorList>
    </citation>
    <scope>NUCLEOTIDE SEQUENCE [LARGE SCALE GENOMIC DNA]</scope>
    <source>
        <strain evidence="2 3">B05.10</strain>
    </source>
</reference>
<evidence type="ECO:0000313" key="3">
    <source>
        <dbReference type="Proteomes" id="UP000001798"/>
    </source>
</evidence>
<dbReference type="GeneID" id="5437209"/>
<evidence type="ECO:0000256" key="1">
    <source>
        <dbReference type="SAM" id="Coils"/>
    </source>
</evidence>
<reference evidence="2 3" key="2">
    <citation type="journal article" date="2012" name="Eukaryot. Cell">
        <title>Genome update of Botrytis cinerea strains B05.10 and T4.</title>
        <authorList>
            <person name="Staats M."/>
            <person name="van Kan J.A."/>
        </authorList>
    </citation>
    <scope>NUCLEOTIDE SEQUENCE [LARGE SCALE GENOMIC DNA]</scope>
    <source>
        <strain evidence="2 3">B05.10</strain>
    </source>
</reference>